<dbReference type="InterPro" id="IPR009758">
    <property type="entry name" value="DUF1326"/>
</dbReference>
<protein>
    <recommendedName>
        <fullName evidence="2">VldV</fullName>
    </recommendedName>
</protein>
<proteinExistence type="predicted"/>
<dbReference type="EMBL" id="UINC01000666">
    <property type="protein sequence ID" value="SUZ59186.1"/>
    <property type="molecule type" value="Genomic_DNA"/>
</dbReference>
<organism evidence="1">
    <name type="scientific">marine metagenome</name>
    <dbReference type="NCBI Taxonomy" id="408172"/>
    <lineage>
        <taxon>unclassified sequences</taxon>
        <taxon>metagenomes</taxon>
        <taxon>ecological metagenomes</taxon>
    </lineage>
</organism>
<sequence length="199" mass="20340">MAWHLSGMYYENCSCTATCPCTWSNMQFPATTERCNATLAFTIDDGDIDGVDVSGHTFVLMVDSPPLMSDGGWNVGVIVDDGASAEQVEAIGAVVSGSLGGPPAALGPLLGNFLGIEQMAVSITTDNGEHTVTFGDSSYTGRPHVNDSGEVVSLTGVDTHPAGPVLAMAPVSTSSISAMGISFGGEGLSGFANPFNWAA</sequence>
<evidence type="ECO:0008006" key="2">
    <source>
        <dbReference type="Google" id="ProtNLM"/>
    </source>
</evidence>
<dbReference type="Pfam" id="PF07040">
    <property type="entry name" value="DUF1326"/>
    <property type="match status" value="1"/>
</dbReference>
<evidence type="ECO:0000313" key="1">
    <source>
        <dbReference type="EMBL" id="SUZ59186.1"/>
    </source>
</evidence>
<gene>
    <name evidence="1" type="ORF">METZ01_LOCUS12040</name>
</gene>
<reference evidence="1" key="1">
    <citation type="submission" date="2018-05" db="EMBL/GenBank/DDBJ databases">
        <authorList>
            <person name="Lanie J.A."/>
            <person name="Ng W.-L."/>
            <person name="Kazmierczak K.M."/>
            <person name="Andrzejewski T.M."/>
            <person name="Davidsen T.M."/>
            <person name="Wayne K.J."/>
            <person name="Tettelin H."/>
            <person name="Glass J.I."/>
            <person name="Rusch D."/>
            <person name="Podicherti R."/>
            <person name="Tsui H.-C.T."/>
            <person name="Winkler M.E."/>
        </authorList>
    </citation>
    <scope>NUCLEOTIDE SEQUENCE</scope>
</reference>
<dbReference type="AlphaFoldDB" id="A0A381NX39"/>
<accession>A0A381NX39</accession>
<name>A0A381NX39_9ZZZZ</name>